<keyword evidence="2" id="KW-0677">Repeat</keyword>
<gene>
    <name evidence="6" type="ORF">K7C98_14500</name>
</gene>
<dbReference type="PANTHER" id="PTHR35580">
    <property type="entry name" value="CELL SURFACE GLYCOPROTEIN (S-LAYER PROTEIN)-LIKE PROTEIN"/>
    <property type="match status" value="1"/>
</dbReference>
<dbReference type="InterPro" id="IPR011936">
    <property type="entry name" value="Myxo_disulph_rpt"/>
</dbReference>
<keyword evidence="1 5" id="KW-0732">Signal</keyword>
<sequence>MLSSVTPSPSKTARVAVLALTGFACTADGGGMTSPDTVAATDTEAATSTGEVTSTLATTSTTGGEAPTTTELTTDSGPTSGSTTMTEPEPSTDTNADPAVCGDGVVEGDEECDDGDADNDDACLADCTDARCGDGHVGPGESCDDGNGIDDDGCNNACAPPNCGDGQIGGDEACDDGNDDNTDACLNNCVAAGCGDGVVWAGVEACDDGDGDDDDACLHTCVAASCGDGVVWAGVEACDDGNGDNTDACLDTCAAASCGDGHVGPGEGCDDGNAADDDGCSNVCAPASCGDGQVDAGEACDDGNADDSDACLDTCAAASCGDGFVWAGVEACDDGNADDTDACLSTCEAAGCGDGHVWAGVEACDDGNADDTDACLSTCEAAGCGDGHVWAGVEACDDGNADDSDACLSTCEAASCGDGHVWEGEEDCDDGDADDGDECPSDCLTPSCQNLLLDGDETGTDCGGSCDACPTGSGCQVDGDCRSGSCQAGVCKDTCTQWIRQFGSSKDDRAFGIAVDPADNVLTVGQTSGELDGNVNAFGNDIVVTKYSPAGTKLWLRQTGTTNSDYAMGVASDAAGNLLVTGATGGSLDGNIGAGGADVFLMKYGPDGTKLWTRQLGTPATDVGVDVAVDSAGDVLVAGHTGGHLDGHVNVGGNDLFILKYDASGFHQWTRTLGSPQLEAVEGIAVDGAGDVLVVGFTQGALDGNVSLGNSDIFVTKHSAAGAKQWTRQFGTNDSDYGYGVAADGHDNVIVVAQVYKAYDLHPYLGGGDVLVVKFDPAGAKVWSRMFGTGAGDEPKGVAIDASNNIYVGGFTTGNLGGSNAGLYDYFVTLYSKGGTQLWSRQRGTNKSDFASDIAVTSFGAPVISGQTDGSFGPPNLGSNEWVEAMLCQP</sequence>
<feature type="region of interest" description="Disordered" evidence="4">
    <location>
        <begin position="28"/>
        <end position="115"/>
    </location>
</feature>
<feature type="signal peptide" evidence="5">
    <location>
        <begin position="1"/>
        <end position="26"/>
    </location>
</feature>
<evidence type="ECO:0000256" key="2">
    <source>
        <dbReference type="ARBA" id="ARBA00022737"/>
    </source>
</evidence>
<keyword evidence="7" id="KW-1185">Reference proteome</keyword>
<proteinExistence type="predicted"/>
<feature type="compositionally biased region" description="Acidic residues" evidence="4">
    <location>
        <begin position="106"/>
        <end position="115"/>
    </location>
</feature>
<accession>A0ABS7TQG6</accession>
<reference evidence="6" key="1">
    <citation type="submission" date="2021-08" db="EMBL/GenBank/DDBJ databases">
        <authorList>
            <person name="Stevens D.C."/>
        </authorList>
    </citation>
    <scope>NUCLEOTIDE SEQUENCE</scope>
    <source>
        <strain evidence="6">DSM 53165</strain>
    </source>
</reference>
<dbReference type="InterPro" id="IPR052918">
    <property type="entry name" value="Motility_Chemotaxis_Reg"/>
</dbReference>
<keyword evidence="3" id="KW-1015">Disulfide bond</keyword>
<dbReference type="Proteomes" id="UP001139031">
    <property type="component" value="Unassembled WGS sequence"/>
</dbReference>
<feature type="compositionally biased region" description="Low complexity" evidence="4">
    <location>
        <begin position="37"/>
        <end position="104"/>
    </location>
</feature>
<comment type="caution">
    <text evidence="6">The sequence shown here is derived from an EMBL/GenBank/DDBJ whole genome shotgun (WGS) entry which is preliminary data.</text>
</comment>
<dbReference type="InterPro" id="IPR011042">
    <property type="entry name" value="6-blade_b-propeller_TolB-like"/>
</dbReference>
<dbReference type="NCBIfam" id="TIGR02232">
    <property type="entry name" value="myxo_disulf_rpt"/>
    <property type="match status" value="6"/>
</dbReference>
<dbReference type="PANTHER" id="PTHR35580:SF1">
    <property type="entry name" value="PHYTASE-LIKE DOMAIN-CONTAINING PROTEIN"/>
    <property type="match status" value="1"/>
</dbReference>
<evidence type="ECO:0000313" key="6">
    <source>
        <dbReference type="EMBL" id="MBZ5710469.1"/>
    </source>
</evidence>
<dbReference type="SUPFAM" id="SSF101898">
    <property type="entry name" value="NHL repeat"/>
    <property type="match status" value="1"/>
</dbReference>
<organism evidence="6 7">
    <name type="scientific">Nannocystis pusilla</name>
    <dbReference type="NCBI Taxonomy" id="889268"/>
    <lineage>
        <taxon>Bacteria</taxon>
        <taxon>Pseudomonadati</taxon>
        <taxon>Myxococcota</taxon>
        <taxon>Polyangia</taxon>
        <taxon>Nannocystales</taxon>
        <taxon>Nannocystaceae</taxon>
        <taxon>Nannocystis</taxon>
    </lineage>
</organism>
<dbReference type="Gene3D" id="2.120.10.30">
    <property type="entry name" value="TolB, C-terminal domain"/>
    <property type="match status" value="2"/>
</dbReference>
<dbReference type="EMBL" id="JAIRAU010000016">
    <property type="protein sequence ID" value="MBZ5710469.1"/>
    <property type="molecule type" value="Genomic_DNA"/>
</dbReference>
<dbReference type="InterPro" id="IPR010620">
    <property type="entry name" value="SBBP_repeat"/>
</dbReference>
<evidence type="ECO:0000256" key="3">
    <source>
        <dbReference type="ARBA" id="ARBA00023157"/>
    </source>
</evidence>
<dbReference type="RefSeq" id="WP_224192237.1">
    <property type="nucleotide sequence ID" value="NZ_JAIRAU010000016.1"/>
</dbReference>
<dbReference type="Pfam" id="PF06739">
    <property type="entry name" value="SBBP"/>
    <property type="match status" value="4"/>
</dbReference>
<protein>
    <submittedName>
        <fullName evidence="6">SBBP repeat-containing protein</fullName>
    </submittedName>
</protein>
<feature type="chain" id="PRO_5046740098" evidence="5">
    <location>
        <begin position="27"/>
        <end position="890"/>
    </location>
</feature>
<name>A0ABS7TQG6_9BACT</name>
<evidence type="ECO:0000256" key="4">
    <source>
        <dbReference type="SAM" id="MobiDB-lite"/>
    </source>
</evidence>
<evidence type="ECO:0000256" key="1">
    <source>
        <dbReference type="ARBA" id="ARBA00022729"/>
    </source>
</evidence>
<evidence type="ECO:0000256" key="5">
    <source>
        <dbReference type="SAM" id="SignalP"/>
    </source>
</evidence>
<evidence type="ECO:0000313" key="7">
    <source>
        <dbReference type="Proteomes" id="UP001139031"/>
    </source>
</evidence>